<dbReference type="PRINTS" id="PR01210">
    <property type="entry name" value="GGTRANSPTASE"/>
</dbReference>
<dbReference type="PANTHER" id="PTHR43881:SF1">
    <property type="entry name" value="GAMMA-GLUTAMYLTRANSPEPTIDASE (AFU_ORTHOLOGUE AFUA_4G13580)"/>
    <property type="match status" value="1"/>
</dbReference>
<protein>
    <submittedName>
        <fullName evidence="1">Gamma-glutamyltranspeptidase / glutathione hydrolase</fullName>
    </submittedName>
</protein>
<accession>A0A1H9KXB9</accession>
<dbReference type="Proteomes" id="UP000199051">
    <property type="component" value="Unassembled WGS sequence"/>
</dbReference>
<dbReference type="AlphaFoldDB" id="A0A1H9KXB9"/>
<evidence type="ECO:0000313" key="2">
    <source>
        <dbReference type="Proteomes" id="UP000199051"/>
    </source>
</evidence>
<sequence length="600" mass="63220">MTTRPEMWGSRGATSSTHWLASAAGASMYDHGGTAFDAAVAAGLVLQVVEPHLNGLGGDVSIVFHDAATGTTRAICGQGPMPATASIEGFQALGLATVPGSGLLAATVPGAFGAWMRLLEEHGTLPLRTVLEPAVHYATTGVPLLPKAAEMIAAVQPVFAEHWTESGRVFLDRDGRAPRAGQRWRNPYLADTYRRLLAEGEANGRTREGVIRAASDAFYRGFVAEIVDDYVTGNAVLDATGDTHAGLLTGQDLARWTADEEATLTLAFGDRVVHKAGPWTQGPVFLQQLALLDGIGSTDFLGADYVHRMTEVTKLAFADREAWYGDPRFTDDLTPWLLDPDYNRARAALVGDTASLDLRPGVIAGRQPRLPDLPLGELEPTDPPWLVQLREGIPVTVPVALLATQTSGDTCCATAADDRGNLVAATPSGGWLKSSPVLPGLGFPLGTRGQMAWLDAGHPNALVGGKRPRTTLSPTIVERGGRGELAFGTPGGDQQDQWTLQAFLAHTAFGLGLQESVEAAAFHSDHVPTSFAPRRAAPGVITVESGVGRDVITALEARGHTVKVVPDQTLGKVCFSAVGTDDSCRAAASPNGNQAYAITR</sequence>
<dbReference type="Gene3D" id="3.60.20.40">
    <property type="match status" value="1"/>
</dbReference>
<dbReference type="GO" id="GO:0016787">
    <property type="term" value="F:hydrolase activity"/>
    <property type="evidence" value="ECO:0007669"/>
    <property type="project" value="UniProtKB-KW"/>
</dbReference>
<dbReference type="InterPro" id="IPR043138">
    <property type="entry name" value="GGT_lsub"/>
</dbReference>
<dbReference type="STRING" id="155974.SAMN04487818_101348"/>
<organism evidence="1 2">
    <name type="scientific">Actinokineospora terrae</name>
    <dbReference type="NCBI Taxonomy" id="155974"/>
    <lineage>
        <taxon>Bacteria</taxon>
        <taxon>Bacillati</taxon>
        <taxon>Actinomycetota</taxon>
        <taxon>Actinomycetes</taxon>
        <taxon>Pseudonocardiales</taxon>
        <taxon>Pseudonocardiaceae</taxon>
        <taxon>Actinokineospora</taxon>
    </lineage>
</organism>
<dbReference type="Pfam" id="PF01019">
    <property type="entry name" value="G_glu_transpept"/>
    <property type="match status" value="1"/>
</dbReference>
<dbReference type="InterPro" id="IPR029055">
    <property type="entry name" value="Ntn_hydrolases_N"/>
</dbReference>
<dbReference type="EMBL" id="FOGI01000001">
    <property type="protein sequence ID" value="SER03433.1"/>
    <property type="molecule type" value="Genomic_DNA"/>
</dbReference>
<dbReference type="InterPro" id="IPR043137">
    <property type="entry name" value="GGT_ssub_C"/>
</dbReference>
<gene>
    <name evidence="1" type="ORF">SAMN04487818_101348</name>
</gene>
<dbReference type="RefSeq" id="WP_092774596.1">
    <property type="nucleotide sequence ID" value="NZ_FOGI01000001.1"/>
</dbReference>
<keyword evidence="1" id="KW-0378">Hydrolase</keyword>
<proteinExistence type="predicted"/>
<dbReference type="SUPFAM" id="SSF56235">
    <property type="entry name" value="N-terminal nucleophile aminohydrolases (Ntn hydrolases)"/>
    <property type="match status" value="1"/>
</dbReference>
<keyword evidence="2" id="KW-1185">Reference proteome</keyword>
<evidence type="ECO:0000313" key="1">
    <source>
        <dbReference type="EMBL" id="SER03433.1"/>
    </source>
</evidence>
<dbReference type="Gene3D" id="1.10.246.130">
    <property type="match status" value="1"/>
</dbReference>
<dbReference type="PANTHER" id="PTHR43881">
    <property type="entry name" value="GAMMA-GLUTAMYLTRANSPEPTIDASE (AFU_ORTHOLOGUE AFUA_4G13580)"/>
    <property type="match status" value="1"/>
</dbReference>
<reference evidence="2" key="1">
    <citation type="submission" date="2016-10" db="EMBL/GenBank/DDBJ databases">
        <authorList>
            <person name="Varghese N."/>
            <person name="Submissions S."/>
        </authorList>
    </citation>
    <scope>NUCLEOTIDE SEQUENCE [LARGE SCALE GENOMIC DNA]</scope>
    <source>
        <strain evidence="2">DSM 44260</strain>
    </source>
</reference>
<dbReference type="InterPro" id="IPR052896">
    <property type="entry name" value="GGT-like_enzyme"/>
</dbReference>
<name>A0A1H9KXB9_9PSEU</name>